<evidence type="ECO:0000256" key="2">
    <source>
        <dbReference type="PROSITE-ProRule" id="PRU00335"/>
    </source>
</evidence>
<dbReference type="Gene3D" id="1.10.10.60">
    <property type="entry name" value="Homeodomain-like"/>
    <property type="match status" value="2"/>
</dbReference>
<dbReference type="PANTHER" id="PTHR30055">
    <property type="entry name" value="HTH-TYPE TRANSCRIPTIONAL REGULATOR RUTR"/>
    <property type="match status" value="1"/>
</dbReference>
<dbReference type="OrthoDB" id="4456617at2"/>
<feature type="domain" description="HTH tetR-type" evidence="4">
    <location>
        <begin position="28"/>
        <end position="88"/>
    </location>
</feature>
<protein>
    <submittedName>
        <fullName evidence="5">AcrR family transcriptional regulator</fullName>
    </submittedName>
</protein>
<dbReference type="GO" id="GO:0003700">
    <property type="term" value="F:DNA-binding transcription factor activity"/>
    <property type="evidence" value="ECO:0007669"/>
    <property type="project" value="TreeGrafter"/>
</dbReference>
<gene>
    <name evidence="5" type="ORF">FHU29_001089</name>
</gene>
<accession>A0A839RJ12</accession>
<dbReference type="InterPro" id="IPR050109">
    <property type="entry name" value="HTH-type_TetR-like_transc_reg"/>
</dbReference>
<reference evidence="5 6" key="1">
    <citation type="submission" date="2020-08" db="EMBL/GenBank/DDBJ databases">
        <title>Sequencing the genomes of 1000 actinobacteria strains.</title>
        <authorList>
            <person name="Klenk H.-P."/>
        </authorList>
    </citation>
    <scope>NUCLEOTIDE SEQUENCE [LARGE SCALE GENOMIC DNA]</scope>
    <source>
        <strain evidence="5 6">DSM 45258</strain>
    </source>
</reference>
<evidence type="ECO:0000256" key="1">
    <source>
        <dbReference type="ARBA" id="ARBA00023125"/>
    </source>
</evidence>
<dbReference type="PANTHER" id="PTHR30055:SF237">
    <property type="entry name" value="TRANSCRIPTIONAL REPRESSOR MCE3R"/>
    <property type="match status" value="1"/>
</dbReference>
<feature type="region of interest" description="Disordered" evidence="3">
    <location>
        <begin position="1"/>
        <end position="30"/>
    </location>
</feature>
<dbReference type="Gene3D" id="1.10.357.10">
    <property type="entry name" value="Tetracycline Repressor, domain 2"/>
    <property type="match status" value="2"/>
</dbReference>
<dbReference type="GO" id="GO:0000976">
    <property type="term" value="F:transcription cis-regulatory region binding"/>
    <property type="evidence" value="ECO:0007669"/>
    <property type="project" value="TreeGrafter"/>
</dbReference>
<evidence type="ECO:0000313" key="5">
    <source>
        <dbReference type="EMBL" id="MBB3036655.1"/>
    </source>
</evidence>
<dbReference type="AlphaFoldDB" id="A0A839RJ12"/>
<sequence length="413" mass="45441">MPESAGAHRGTIAAGTRPPASAPRRRPKDRKAQIARIAAEMFSTQGYNQVGIDDIAREVGVSGPALYRHFPNKYALFRHVALSLADVLVEASSPQNNGSQSANEEGDLQAVLLSLIRVTIEHRKTGGLYRWEHRYLNPADRRAVSDRIKTVNRNVSIQVKRLRPGLSDREYTLLSGAALSVIGSITAHRTPLSERRIQRIILEAAQSVLGVDAHIVPQPSSQPRQAGLTPQSKREQLLKAAIQLFFERGYHDVSIEEIGAAADLNASGVYRYFESKSDLLAAAFARASERLTADTTAVLAESASPLDGLRRLVDLYVSLSSGQQDLMSVYFTEVGSLPAAQRRELNTAQRLYIEEWATLLEQVLPGRQLIELRFLVHASLALALDIGRLVNFEKSPGVRAFLGRLMRAALLID</sequence>
<dbReference type="PRINTS" id="PR00455">
    <property type="entry name" value="HTHTETR"/>
</dbReference>
<organism evidence="5 6">
    <name type="scientific">Hoyosella altamirensis</name>
    <dbReference type="NCBI Taxonomy" id="616997"/>
    <lineage>
        <taxon>Bacteria</taxon>
        <taxon>Bacillati</taxon>
        <taxon>Actinomycetota</taxon>
        <taxon>Actinomycetes</taxon>
        <taxon>Mycobacteriales</taxon>
        <taxon>Hoyosellaceae</taxon>
        <taxon>Hoyosella</taxon>
    </lineage>
</organism>
<dbReference type="Pfam" id="PF00440">
    <property type="entry name" value="TetR_N"/>
    <property type="match status" value="2"/>
</dbReference>
<dbReference type="RefSeq" id="WP_064440924.1">
    <property type="nucleotide sequence ID" value="NZ_BDDI01000010.1"/>
</dbReference>
<name>A0A839RJ12_9ACTN</name>
<feature type="domain" description="HTH tetR-type" evidence="4">
    <location>
        <begin position="231"/>
        <end position="291"/>
    </location>
</feature>
<comment type="caution">
    <text evidence="5">The sequence shown here is derived from an EMBL/GenBank/DDBJ whole genome shotgun (WGS) entry which is preliminary data.</text>
</comment>
<keyword evidence="6" id="KW-1185">Reference proteome</keyword>
<dbReference type="EMBL" id="JACHWS010000001">
    <property type="protein sequence ID" value="MBB3036655.1"/>
    <property type="molecule type" value="Genomic_DNA"/>
</dbReference>
<dbReference type="SUPFAM" id="SSF46689">
    <property type="entry name" value="Homeodomain-like"/>
    <property type="match status" value="2"/>
</dbReference>
<dbReference type="PROSITE" id="PS50977">
    <property type="entry name" value="HTH_TETR_2"/>
    <property type="match status" value="2"/>
</dbReference>
<evidence type="ECO:0000313" key="6">
    <source>
        <dbReference type="Proteomes" id="UP000567922"/>
    </source>
</evidence>
<feature type="DNA-binding region" description="H-T-H motif" evidence="2">
    <location>
        <begin position="254"/>
        <end position="273"/>
    </location>
</feature>
<dbReference type="Proteomes" id="UP000567922">
    <property type="component" value="Unassembled WGS sequence"/>
</dbReference>
<dbReference type="InterPro" id="IPR001647">
    <property type="entry name" value="HTH_TetR"/>
</dbReference>
<keyword evidence="1 2" id="KW-0238">DNA-binding</keyword>
<evidence type="ECO:0000259" key="4">
    <source>
        <dbReference type="PROSITE" id="PS50977"/>
    </source>
</evidence>
<feature type="DNA-binding region" description="H-T-H motif" evidence="2">
    <location>
        <begin position="51"/>
        <end position="70"/>
    </location>
</feature>
<proteinExistence type="predicted"/>
<dbReference type="InterPro" id="IPR009057">
    <property type="entry name" value="Homeodomain-like_sf"/>
</dbReference>
<evidence type="ECO:0000256" key="3">
    <source>
        <dbReference type="SAM" id="MobiDB-lite"/>
    </source>
</evidence>